<dbReference type="GO" id="GO:0045292">
    <property type="term" value="P:mRNA cis splicing, via spliceosome"/>
    <property type="evidence" value="ECO:0007669"/>
    <property type="project" value="TreeGrafter"/>
</dbReference>
<protein>
    <submittedName>
        <fullName evidence="6">Cwf15:Cwc15 cell cycle control protein</fullName>
    </submittedName>
</protein>
<evidence type="ECO:0000313" key="6">
    <source>
        <dbReference type="EMBL" id="CDW54064.1"/>
    </source>
</evidence>
<keyword evidence="7" id="KW-1185">Reference proteome</keyword>
<dbReference type="GO" id="GO:0003723">
    <property type="term" value="F:RNA binding"/>
    <property type="evidence" value="ECO:0007669"/>
    <property type="project" value="TreeGrafter"/>
</dbReference>
<accession>A0A077Z2F6</accession>
<feature type="coiled-coil region" evidence="4">
    <location>
        <begin position="166"/>
        <end position="199"/>
    </location>
</feature>
<dbReference type="EMBL" id="HG805879">
    <property type="protein sequence ID" value="CDW54064.1"/>
    <property type="molecule type" value="Genomic_DNA"/>
</dbReference>
<evidence type="ECO:0000256" key="2">
    <source>
        <dbReference type="ARBA" id="ARBA00022664"/>
    </source>
</evidence>
<sequence length="264" mass="30095">MARRGYSKQHMYLQIIKLLIVIFLFLAMTTAHRATYTPAQGGFGKNEADLSKLSKQYSSRDLPSHTKLKYRQTGQASAEELKSRDFLYELENREREAAGKRRTSARMPCLIALFPLKVSITLADSPPLTKKKSLNESAAAAAIGDADESPERTYDEDDTEDDEDDTAELLAELARIKAEREAEKAAEEAKRQAEEEQIRVDKILHGNPLLTSTKQDFKVQRRWDDDVVFKNCAKGISEKKSEPTFINDALRSEFHKKFMEKYIK</sequence>
<dbReference type="PANTHER" id="PTHR12718:SF2">
    <property type="entry name" value="SPLICEOSOME-ASSOCIATED PROTEIN CWC15 HOMOLOG"/>
    <property type="match status" value="1"/>
</dbReference>
<dbReference type="AlphaFoldDB" id="A0A077Z2F6"/>
<feature type="compositionally biased region" description="Acidic residues" evidence="5">
    <location>
        <begin position="154"/>
        <end position="165"/>
    </location>
</feature>
<dbReference type="Proteomes" id="UP000030665">
    <property type="component" value="Unassembled WGS sequence"/>
</dbReference>
<comment type="similarity">
    <text evidence="1">Belongs to the CWC15 family.</text>
</comment>
<reference evidence="6" key="2">
    <citation type="submission" date="2014-03" db="EMBL/GenBank/DDBJ databases">
        <title>The whipworm genome and dual-species transcriptomics of an intimate host-pathogen interaction.</title>
        <authorList>
            <person name="Foth B.J."/>
            <person name="Tsai I.J."/>
            <person name="Reid A.J."/>
            <person name="Bancroft A.J."/>
            <person name="Nichol S."/>
            <person name="Tracey A."/>
            <person name="Holroyd N."/>
            <person name="Cotton J.A."/>
            <person name="Stanley E.J."/>
            <person name="Zarowiecki M."/>
            <person name="Liu J.Z."/>
            <person name="Huckvale T."/>
            <person name="Cooper P.J."/>
            <person name="Grencis R.K."/>
            <person name="Berriman M."/>
        </authorList>
    </citation>
    <scope>NUCLEOTIDE SEQUENCE [LARGE SCALE GENOMIC DNA]</scope>
</reference>
<dbReference type="Pfam" id="PF04889">
    <property type="entry name" value="Cwf_Cwc_15"/>
    <property type="match status" value="1"/>
</dbReference>
<feature type="region of interest" description="Disordered" evidence="5">
    <location>
        <begin position="127"/>
        <end position="165"/>
    </location>
</feature>
<evidence type="ECO:0000256" key="4">
    <source>
        <dbReference type="SAM" id="Coils"/>
    </source>
</evidence>
<keyword evidence="3" id="KW-0508">mRNA splicing</keyword>
<dbReference type="PANTHER" id="PTHR12718">
    <property type="entry name" value="CELL CYCLE CONTROL PROTEIN CWF15"/>
    <property type="match status" value="1"/>
</dbReference>
<keyword evidence="4" id="KW-0175">Coiled coil</keyword>
<evidence type="ECO:0000256" key="5">
    <source>
        <dbReference type="SAM" id="MobiDB-lite"/>
    </source>
</evidence>
<organism evidence="6 7">
    <name type="scientific">Trichuris trichiura</name>
    <name type="common">Whipworm</name>
    <name type="synonym">Trichocephalus trichiurus</name>
    <dbReference type="NCBI Taxonomy" id="36087"/>
    <lineage>
        <taxon>Eukaryota</taxon>
        <taxon>Metazoa</taxon>
        <taxon>Ecdysozoa</taxon>
        <taxon>Nematoda</taxon>
        <taxon>Enoplea</taxon>
        <taxon>Dorylaimia</taxon>
        <taxon>Trichinellida</taxon>
        <taxon>Trichuridae</taxon>
        <taxon>Trichuris</taxon>
    </lineage>
</organism>
<reference evidence="6" key="1">
    <citation type="submission" date="2014-01" db="EMBL/GenBank/DDBJ databases">
        <authorList>
            <person name="Aslett M."/>
        </authorList>
    </citation>
    <scope>NUCLEOTIDE SEQUENCE</scope>
</reference>
<dbReference type="STRING" id="36087.A0A077Z2F6"/>
<dbReference type="GO" id="GO:0071013">
    <property type="term" value="C:catalytic step 2 spliceosome"/>
    <property type="evidence" value="ECO:0007669"/>
    <property type="project" value="TreeGrafter"/>
</dbReference>
<evidence type="ECO:0000256" key="1">
    <source>
        <dbReference type="ARBA" id="ARBA00006644"/>
    </source>
</evidence>
<dbReference type="OrthoDB" id="30179at2759"/>
<proteinExistence type="inferred from homology"/>
<name>A0A077Z2F6_TRITR</name>
<evidence type="ECO:0000313" key="7">
    <source>
        <dbReference type="Proteomes" id="UP000030665"/>
    </source>
</evidence>
<keyword evidence="2" id="KW-0507">mRNA processing</keyword>
<dbReference type="InterPro" id="IPR006973">
    <property type="entry name" value="Cwf_Cwc_15"/>
</dbReference>
<evidence type="ECO:0000256" key="3">
    <source>
        <dbReference type="ARBA" id="ARBA00023187"/>
    </source>
</evidence>
<gene>
    <name evidence="6" type="ORF">TTRE_0000233301</name>
</gene>